<name>A0A6J2U5D6_DROLE</name>
<reference evidence="11" key="1">
    <citation type="submission" date="2025-08" db="UniProtKB">
        <authorList>
            <consortium name="RefSeq"/>
        </authorList>
    </citation>
    <scope>IDENTIFICATION</scope>
    <source>
        <strain evidence="11">11010-0011.00</strain>
        <tissue evidence="11">Whole body</tissue>
    </source>
</reference>
<keyword evidence="3 8" id="KW-0812">Transmembrane</keyword>
<dbReference type="PROSITE" id="PS50216">
    <property type="entry name" value="DHHC"/>
    <property type="match status" value="1"/>
</dbReference>
<proteinExistence type="predicted"/>
<dbReference type="GO" id="GO:0005794">
    <property type="term" value="C:Golgi apparatus"/>
    <property type="evidence" value="ECO:0007669"/>
    <property type="project" value="TreeGrafter"/>
</dbReference>
<dbReference type="PANTHER" id="PTHR22883">
    <property type="entry name" value="ZINC FINGER DHHC DOMAIN CONTAINING PROTEIN"/>
    <property type="match status" value="1"/>
</dbReference>
<feature type="transmembrane region" description="Helical" evidence="8">
    <location>
        <begin position="132"/>
        <end position="155"/>
    </location>
</feature>
<keyword evidence="6" id="KW-0012">Acyltransferase</keyword>
<evidence type="ECO:0000313" key="10">
    <source>
        <dbReference type="Proteomes" id="UP000504634"/>
    </source>
</evidence>
<dbReference type="GeneID" id="115631211"/>
<evidence type="ECO:0000313" key="11">
    <source>
        <dbReference type="RefSeq" id="XP_030383776.1"/>
    </source>
</evidence>
<accession>A0A6J2U5D6</accession>
<feature type="transmembrane region" description="Helical" evidence="8">
    <location>
        <begin position="257"/>
        <end position="287"/>
    </location>
</feature>
<evidence type="ECO:0000256" key="8">
    <source>
        <dbReference type="SAM" id="Phobius"/>
    </source>
</evidence>
<feature type="transmembrane region" description="Helical" evidence="8">
    <location>
        <begin position="161"/>
        <end position="181"/>
    </location>
</feature>
<dbReference type="InterPro" id="IPR001594">
    <property type="entry name" value="Palmitoyltrfase_DHHC"/>
</dbReference>
<evidence type="ECO:0000256" key="3">
    <source>
        <dbReference type="ARBA" id="ARBA00022692"/>
    </source>
</evidence>
<protein>
    <submittedName>
        <fullName evidence="11">Uncharacterized protein LOC115631211</fullName>
    </submittedName>
</protein>
<keyword evidence="5 8" id="KW-0472">Membrane</keyword>
<gene>
    <name evidence="11" type="primary">LOC115631211</name>
</gene>
<evidence type="ECO:0000256" key="5">
    <source>
        <dbReference type="ARBA" id="ARBA00023136"/>
    </source>
</evidence>
<feature type="domain" description="Palmitoyltransferase DHHC" evidence="9">
    <location>
        <begin position="215"/>
        <end position="317"/>
    </location>
</feature>
<keyword evidence="4 8" id="KW-1133">Transmembrane helix</keyword>
<organism evidence="10 11">
    <name type="scientific">Drosophila lebanonensis</name>
    <name type="common">Fruit fly</name>
    <name type="synonym">Scaptodrosophila lebanonensis</name>
    <dbReference type="NCBI Taxonomy" id="7225"/>
    <lineage>
        <taxon>Eukaryota</taxon>
        <taxon>Metazoa</taxon>
        <taxon>Ecdysozoa</taxon>
        <taxon>Arthropoda</taxon>
        <taxon>Hexapoda</taxon>
        <taxon>Insecta</taxon>
        <taxon>Pterygota</taxon>
        <taxon>Neoptera</taxon>
        <taxon>Endopterygota</taxon>
        <taxon>Diptera</taxon>
        <taxon>Brachycera</taxon>
        <taxon>Muscomorpha</taxon>
        <taxon>Ephydroidea</taxon>
        <taxon>Drosophilidae</taxon>
        <taxon>Scaptodrosophila</taxon>
    </lineage>
</organism>
<feature type="compositionally biased region" description="Low complexity" evidence="7">
    <location>
        <begin position="1019"/>
        <end position="1031"/>
    </location>
</feature>
<keyword evidence="2" id="KW-0808">Transferase</keyword>
<dbReference type="PANTHER" id="PTHR22883:SF203">
    <property type="entry name" value="PALMITOYLTRANSFERASE"/>
    <property type="match status" value="1"/>
</dbReference>
<comment type="subcellular location">
    <subcellularLocation>
        <location evidence="1">Membrane</location>
        <topology evidence="1">Multi-pass membrane protein</topology>
    </subcellularLocation>
</comment>
<feature type="compositionally biased region" description="Low complexity" evidence="7">
    <location>
        <begin position="669"/>
        <end position="685"/>
    </location>
</feature>
<dbReference type="GO" id="GO:0006612">
    <property type="term" value="P:protein targeting to membrane"/>
    <property type="evidence" value="ECO:0007669"/>
    <property type="project" value="TreeGrafter"/>
</dbReference>
<dbReference type="RefSeq" id="XP_030383776.1">
    <property type="nucleotide sequence ID" value="XM_030527916.1"/>
</dbReference>
<dbReference type="Proteomes" id="UP000504634">
    <property type="component" value="Unplaced"/>
</dbReference>
<evidence type="ECO:0000256" key="2">
    <source>
        <dbReference type="ARBA" id="ARBA00022679"/>
    </source>
</evidence>
<dbReference type="GO" id="GO:0016020">
    <property type="term" value="C:membrane"/>
    <property type="evidence" value="ECO:0007669"/>
    <property type="project" value="UniProtKB-SubCell"/>
</dbReference>
<dbReference type="OrthoDB" id="272303at2759"/>
<evidence type="ECO:0000256" key="7">
    <source>
        <dbReference type="SAM" id="MobiDB-lite"/>
    </source>
</evidence>
<evidence type="ECO:0000256" key="6">
    <source>
        <dbReference type="ARBA" id="ARBA00023315"/>
    </source>
</evidence>
<feature type="region of interest" description="Disordered" evidence="7">
    <location>
        <begin position="994"/>
        <end position="1031"/>
    </location>
</feature>
<evidence type="ECO:0000256" key="1">
    <source>
        <dbReference type="ARBA" id="ARBA00004141"/>
    </source>
</evidence>
<dbReference type="GO" id="GO:0005783">
    <property type="term" value="C:endoplasmic reticulum"/>
    <property type="evidence" value="ECO:0007669"/>
    <property type="project" value="TreeGrafter"/>
</dbReference>
<dbReference type="AlphaFoldDB" id="A0A6J2U5D6"/>
<dbReference type="GO" id="GO:0019706">
    <property type="term" value="F:protein-cysteine S-palmitoyltransferase activity"/>
    <property type="evidence" value="ECO:0007669"/>
    <property type="project" value="TreeGrafter"/>
</dbReference>
<feature type="region of interest" description="Disordered" evidence="7">
    <location>
        <begin position="1"/>
        <end position="20"/>
    </location>
</feature>
<evidence type="ECO:0000256" key="4">
    <source>
        <dbReference type="ARBA" id="ARBA00022989"/>
    </source>
</evidence>
<dbReference type="InterPro" id="IPR039859">
    <property type="entry name" value="PFA4/ZDH16/20/ERF2-like"/>
</dbReference>
<feature type="region of interest" description="Disordered" evidence="7">
    <location>
        <begin position="669"/>
        <end position="689"/>
    </location>
</feature>
<dbReference type="Pfam" id="PF01529">
    <property type="entry name" value="DHHC"/>
    <property type="match status" value="1"/>
</dbReference>
<sequence>MPNQTQRETPATEAALGQGQVASTDHIITISTASITEAYTDDDTEQLKQQRLLKQPTQLPHNVVSPTEIAAPTPLPASGAASTPATSKAKKKLRALCQLSQLVSFQNNIADVHHRRGRRLHGLQLPLHPLQLFGWLVLVLFGLASYLVLIPAFSVPFQGPLYGLITGLYIVHIASHLAALLTDPADKELRRVHRNDRIVPEFDRTKHAHVIENGRCHLCNIRTSSPRTKHCSVCNKCVGKFDHHCKWLNHCIGSRNYVAFLMCVVSAVVATLVIVAAVIAQIVLYYFQPEWLSFYWCKTTSSHAVFNGTDFINLTLSMGNGTLMLLEDQEQTEGAKEDLYTQLENVTLPTLMQNLSTMLEVTLSPELTTSGTIPTMLEESNHTASTPTVAGIGVNETIFLVLIGILGLLAAISAGLLLHLCFFHIYISFLGLTTYEYIRNHRQAQEAKAKHLLSTNAATMLPKNGVHFSPTQQQPHNNPSRHNGSECGQIFCCSSVRHPNALAHETDYFEARKLQQTEEQLKLHCCANSREFHQRAHKAYYVCSLLDEHSVSPYDESPNLDQSRLQTFHCCSSFAAGSLQRRVSAATSKATLVSDVEAAAAAASLSVSARGRPYLQYTEQCTFCTFRIRSPLVTKRTGGSHSGSHISNSTRILATHSQPSMLLRHSAEGSSSTDTVASTATTVTSAGGGVQREREHQRCCMKSISKHQRWRRKWNCCTSVPDSPDVPNDLIAALAYRHQQQQQQEQLADTSNKINAAELPVQFIRTLNGDAAAANAAGTASAGTIKSQSSSSNSRTWPVARLRHMMRMLGRYRRPRCRHHHGHVAAAEQHHPYLPNHPPHHTSVKQNQIRPLQLQGRGVANGGNSGGYYDSSTPQPPSSCTPTASELSSEMEHSTSDGSLTSAHNNELLILPTSVIRDDSVTTYTLTLPPALPPPTRRKMPNPTDLKELAETLGFASPPSGPYTPNSCSGAQQQRLPVLGNVYRRQRRKHFLRTRSPTLSPIHESGLSNPTSPQPCRHSINSNNNNGSSNCSPNVARSSVLVQNLCGIAGETLRKAASNSSLQSVSSNSSST</sequence>
<feature type="region of interest" description="Disordered" evidence="7">
    <location>
        <begin position="856"/>
        <end position="901"/>
    </location>
</feature>
<feature type="transmembrane region" description="Helical" evidence="8">
    <location>
        <begin position="399"/>
        <end position="432"/>
    </location>
</feature>
<keyword evidence="10" id="KW-1185">Reference proteome</keyword>
<evidence type="ECO:0000259" key="9">
    <source>
        <dbReference type="Pfam" id="PF01529"/>
    </source>
</evidence>